<evidence type="ECO:0000256" key="4">
    <source>
        <dbReference type="ARBA" id="ARBA00023014"/>
    </source>
</evidence>
<dbReference type="PANTHER" id="PTHR43183:SF1">
    <property type="entry name" value="HYPOTHETICAL DIHYDROXY-ACID DEHYDRATASE (EUROFUNG)-RELATED"/>
    <property type="match status" value="1"/>
</dbReference>
<feature type="domain" description="Dihydroxy-acid/6-phosphogluconate dehydratase N-terminal" evidence="7">
    <location>
        <begin position="104"/>
        <end position="417"/>
    </location>
</feature>
<keyword evidence="3" id="KW-0408">Iron</keyword>
<dbReference type="GO" id="GO:0051536">
    <property type="term" value="F:iron-sulfur cluster binding"/>
    <property type="evidence" value="ECO:0007669"/>
    <property type="project" value="UniProtKB-KW"/>
</dbReference>
<comment type="similarity">
    <text evidence="1">Belongs to the IlvD/Edd family.</text>
</comment>
<dbReference type="Pfam" id="PF00920">
    <property type="entry name" value="ILVD_EDD_N"/>
    <property type="match status" value="1"/>
</dbReference>
<evidence type="ECO:0000256" key="6">
    <source>
        <dbReference type="SAM" id="Coils"/>
    </source>
</evidence>
<evidence type="ECO:0000313" key="10">
    <source>
        <dbReference type="Proteomes" id="UP000799772"/>
    </source>
</evidence>
<protein>
    <submittedName>
        <fullName evidence="9">Dihydroxy-acid and 6-phosphogluconate dehydratase</fullName>
    </submittedName>
</protein>
<accession>A0A9P4M2V2</accession>
<evidence type="ECO:0000259" key="8">
    <source>
        <dbReference type="Pfam" id="PF24877"/>
    </source>
</evidence>
<dbReference type="Pfam" id="PF24877">
    <property type="entry name" value="ILV_EDD_C"/>
    <property type="match status" value="1"/>
</dbReference>
<dbReference type="PANTHER" id="PTHR43183">
    <property type="entry name" value="HYPOTHETICAL DIHYDROXYACID DEHYDRATASE (EUROFUNG)-RELATED"/>
    <property type="match status" value="1"/>
</dbReference>
<dbReference type="InterPro" id="IPR000581">
    <property type="entry name" value="ILV_EDD_N"/>
</dbReference>
<evidence type="ECO:0000256" key="2">
    <source>
        <dbReference type="ARBA" id="ARBA00022723"/>
    </source>
</evidence>
<evidence type="ECO:0000256" key="1">
    <source>
        <dbReference type="ARBA" id="ARBA00006486"/>
    </source>
</evidence>
<gene>
    <name evidence="9" type="ORF">NA57DRAFT_49740</name>
</gene>
<sequence length="658" mass="72398">MACNLNNSCAEECNNDCNGADAAPDIEDYKTKVKSLEEQNQTMKQLLKELGHDIQSEEAGKPLKRKFRSAQWFSRDTAESGLASLYADRYMNFGFTKEELTSGKPIIGIAQTGSDIAPCNRHHIQIAKRVKQGIIQAGGVPMEFPMHPIQESSRRPTATLDRNLAYLGVVEVLHSYPLDGVVLLTGCDKTTPALLMAAATVNLPSICLNVGPMLNGRRKGTLIGTGTIMWRARELKAEGAIDDDEFFDMVTAGSPSVGHCNTMGTASSMNAMAEALGMALPGSASIPAAYRERMQYAYRTGQQIVEMVHQDRKPSEILTRKAFENAIVTNTAIGGSSNCPIHLIAIARHMGVDLDMDDWDRLGFHIPLLVNVQPAGEMLCEDYYHAGSLPAVMAELLDANKLHPETLTCNGRTTGENVKGKHSWDRNTIRAYDKPMKKNAGFIHLKGTLFDSAIMKTSVISEQFRKAFLEDPEHPNSFTCRVRVFDGPEHYEETVDNDDSNPDDKVVLVMRGAGPIGYPGAPEVVNMRAPKKFLQAGVRSLPCIGDGRQSGTSGSPSILHVSPEAAIGGNLAILKDGDMVKFDLDKRGVDLLLSDEEIKSRRASIMTEKMKQLTVESHTPWQEIFRNEATQLNEGMVLKTAVKYQRIIDKHPQVRHNH</sequence>
<keyword evidence="6" id="KW-0175">Coiled coil</keyword>
<dbReference type="EMBL" id="ML978143">
    <property type="protein sequence ID" value="KAF2092667.1"/>
    <property type="molecule type" value="Genomic_DNA"/>
</dbReference>
<dbReference type="NCBIfam" id="NF009560">
    <property type="entry name" value="PRK13017.1"/>
    <property type="match status" value="1"/>
</dbReference>
<dbReference type="Proteomes" id="UP000799772">
    <property type="component" value="Unassembled WGS sequence"/>
</dbReference>
<dbReference type="InterPro" id="IPR020558">
    <property type="entry name" value="DiOHA_6PGluconate_deHydtase_CS"/>
</dbReference>
<dbReference type="SUPFAM" id="SSF52016">
    <property type="entry name" value="LeuD/IlvD-like"/>
    <property type="match status" value="1"/>
</dbReference>
<dbReference type="NCBIfam" id="NF004784">
    <property type="entry name" value="PRK06131.1"/>
    <property type="match status" value="1"/>
</dbReference>
<name>A0A9P4M2V2_9PEZI</name>
<comment type="caution">
    <text evidence="9">The sequence shown here is derived from an EMBL/GenBank/DDBJ whole genome shotgun (WGS) entry which is preliminary data.</text>
</comment>
<dbReference type="GO" id="GO:0016836">
    <property type="term" value="F:hydro-lyase activity"/>
    <property type="evidence" value="ECO:0007669"/>
    <property type="project" value="UniProtKB-ARBA"/>
</dbReference>
<reference evidence="9" key="1">
    <citation type="journal article" date="2020" name="Stud. Mycol.">
        <title>101 Dothideomycetes genomes: a test case for predicting lifestyles and emergence of pathogens.</title>
        <authorList>
            <person name="Haridas S."/>
            <person name="Albert R."/>
            <person name="Binder M."/>
            <person name="Bloem J."/>
            <person name="Labutti K."/>
            <person name="Salamov A."/>
            <person name="Andreopoulos B."/>
            <person name="Baker S."/>
            <person name="Barry K."/>
            <person name="Bills G."/>
            <person name="Bluhm B."/>
            <person name="Cannon C."/>
            <person name="Castanera R."/>
            <person name="Culley D."/>
            <person name="Daum C."/>
            <person name="Ezra D."/>
            <person name="Gonzalez J."/>
            <person name="Henrissat B."/>
            <person name="Kuo A."/>
            <person name="Liang C."/>
            <person name="Lipzen A."/>
            <person name="Lutzoni F."/>
            <person name="Magnuson J."/>
            <person name="Mondo S."/>
            <person name="Nolan M."/>
            <person name="Ohm R."/>
            <person name="Pangilinan J."/>
            <person name="Park H.-J."/>
            <person name="Ramirez L."/>
            <person name="Alfaro M."/>
            <person name="Sun H."/>
            <person name="Tritt A."/>
            <person name="Yoshinaga Y."/>
            <person name="Zwiers L.-H."/>
            <person name="Turgeon B."/>
            <person name="Goodwin S."/>
            <person name="Spatafora J."/>
            <person name="Crous P."/>
            <person name="Grigoriev I."/>
        </authorList>
    </citation>
    <scope>NUCLEOTIDE SEQUENCE</scope>
    <source>
        <strain evidence="9">CBS 133067</strain>
    </source>
</reference>
<evidence type="ECO:0000313" key="9">
    <source>
        <dbReference type="EMBL" id="KAF2092667.1"/>
    </source>
</evidence>
<dbReference type="InterPro" id="IPR037237">
    <property type="entry name" value="IlvD/EDD_N"/>
</dbReference>
<keyword evidence="10" id="KW-1185">Reference proteome</keyword>
<proteinExistence type="inferred from homology"/>
<dbReference type="GO" id="GO:0046872">
    <property type="term" value="F:metal ion binding"/>
    <property type="evidence" value="ECO:0007669"/>
    <property type="project" value="UniProtKB-KW"/>
</dbReference>
<evidence type="ECO:0000259" key="7">
    <source>
        <dbReference type="Pfam" id="PF00920"/>
    </source>
</evidence>
<feature type="domain" description="Dihydroxy-acid/6-phosphogluconate dehydratase C-terminal" evidence="8">
    <location>
        <begin position="428"/>
        <end position="635"/>
    </location>
</feature>
<dbReference type="PROSITE" id="PS00886">
    <property type="entry name" value="ILVD_EDD_1"/>
    <property type="match status" value="1"/>
</dbReference>
<feature type="coiled-coil region" evidence="6">
    <location>
        <begin position="26"/>
        <end position="53"/>
    </location>
</feature>
<dbReference type="InterPro" id="IPR056740">
    <property type="entry name" value="ILV_EDD_C"/>
</dbReference>
<dbReference type="SUPFAM" id="SSF143975">
    <property type="entry name" value="IlvD/EDD N-terminal domain-like"/>
    <property type="match status" value="1"/>
</dbReference>
<keyword evidence="5" id="KW-0456">Lyase</keyword>
<dbReference type="AlphaFoldDB" id="A0A9P4M2V2"/>
<dbReference type="InterPro" id="IPR042096">
    <property type="entry name" value="Dihydro-acid_dehy_C"/>
</dbReference>
<organism evidence="9 10">
    <name type="scientific">Rhizodiscina lignyota</name>
    <dbReference type="NCBI Taxonomy" id="1504668"/>
    <lineage>
        <taxon>Eukaryota</taxon>
        <taxon>Fungi</taxon>
        <taxon>Dikarya</taxon>
        <taxon>Ascomycota</taxon>
        <taxon>Pezizomycotina</taxon>
        <taxon>Dothideomycetes</taxon>
        <taxon>Pleosporomycetidae</taxon>
        <taxon>Aulographales</taxon>
        <taxon>Rhizodiscinaceae</taxon>
        <taxon>Rhizodiscina</taxon>
    </lineage>
</organism>
<dbReference type="Gene3D" id="3.50.30.80">
    <property type="entry name" value="IlvD/EDD C-terminal domain-like"/>
    <property type="match status" value="1"/>
</dbReference>
<keyword evidence="2" id="KW-0479">Metal-binding</keyword>
<dbReference type="OrthoDB" id="3851628at2759"/>
<dbReference type="InterPro" id="IPR052352">
    <property type="entry name" value="Sugar_Degrad_Dehydratases"/>
</dbReference>
<evidence type="ECO:0000256" key="5">
    <source>
        <dbReference type="ARBA" id="ARBA00023239"/>
    </source>
</evidence>
<evidence type="ECO:0000256" key="3">
    <source>
        <dbReference type="ARBA" id="ARBA00023004"/>
    </source>
</evidence>
<keyword evidence="4" id="KW-0411">Iron-sulfur</keyword>